<dbReference type="Proteomes" id="UP000244948">
    <property type="component" value="Unassembled WGS sequence"/>
</dbReference>
<evidence type="ECO:0000313" key="2">
    <source>
        <dbReference type="EMBL" id="PWD82401.1"/>
    </source>
</evidence>
<keyword evidence="3" id="KW-1185">Reference proteome</keyword>
<evidence type="ECO:0000313" key="3">
    <source>
        <dbReference type="Proteomes" id="UP000244948"/>
    </source>
</evidence>
<dbReference type="Gene3D" id="2.150.10.10">
    <property type="entry name" value="Serralysin-like metalloprotease, C-terminal"/>
    <property type="match status" value="1"/>
</dbReference>
<dbReference type="SUPFAM" id="SSF101967">
    <property type="entry name" value="Adhesin YadA, collagen-binding domain"/>
    <property type="match status" value="1"/>
</dbReference>
<dbReference type="EMBL" id="QEWR01000006">
    <property type="protein sequence ID" value="PWD82401.1"/>
    <property type="molecule type" value="Genomic_DNA"/>
</dbReference>
<dbReference type="InterPro" id="IPR011049">
    <property type="entry name" value="Serralysin-like_metalloprot_C"/>
</dbReference>
<organism evidence="2 3">
    <name type="scientific">Ignatzschineria indica</name>
    <dbReference type="NCBI Taxonomy" id="472583"/>
    <lineage>
        <taxon>Bacteria</taxon>
        <taxon>Pseudomonadati</taxon>
        <taxon>Pseudomonadota</taxon>
        <taxon>Gammaproteobacteria</taxon>
        <taxon>Cardiobacteriales</taxon>
        <taxon>Ignatzschineriaceae</taxon>
        <taxon>Ignatzschineria</taxon>
    </lineage>
</organism>
<dbReference type="InterPro" id="IPR024973">
    <property type="entry name" value="ESPR"/>
</dbReference>
<proteinExistence type="predicted"/>
<gene>
    <name evidence="2" type="ORF">DC082_09610</name>
</gene>
<dbReference type="RefSeq" id="WP_109236790.1">
    <property type="nucleotide sequence ID" value="NZ_BMXZ01000005.1"/>
</dbReference>
<dbReference type="AlphaFoldDB" id="A0A2U2AIE5"/>
<feature type="domain" description="ESPR" evidence="1">
    <location>
        <begin position="1"/>
        <end position="43"/>
    </location>
</feature>
<evidence type="ECO:0000259" key="1">
    <source>
        <dbReference type="Pfam" id="PF13018"/>
    </source>
</evidence>
<reference evidence="2 3" key="1">
    <citation type="journal article" date="2018" name="Genome Announc.">
        <title>Ignatzschineria cameli sp. nov., isolated from necrotic foot tissue of dromedaries (Camelus dromedarius) and associated maggots (Wohlfahrtia species) in Dubai.</title>
        <authorList>
            <person name="Tsang C.C."/>
            <person name="Tang J.Y."/>
            <person name="Fong J.Y."/>
            <person name="Kinne J."/>
            <person name="Lee H.H."/>
            <person name="Joseph M."/>
            <person name="Jose S."/>
            <person name="Schuster R.K."/>
            <person name="Tang Y."/>
            <person name="Sivakumar S."/>
            <person name="Chen J.H."/>
            <person name="Teng J.L."/>
            <person name="Lau S.K."/>
            <person name="Wernery U."/>
            <person name="Woo P.C."/>
        </authorList>
    </citation>
    <scope>NUCLEOTIDE SEQUENCE [LARGE SCALE GENOMIC DNA]</scope>
    <source>
        <strain evidence="2 3">KCTC 22643</strain>
    </source>
</reference>
<name>A0A2U2AIE5_9GAMM</name>
<protein>
    <recommendedName>
        <fullName evidence="1">ESPR domain-containing protein</fullName>
    </recommendedName>
</protein>
<accession>A0A2U2AIE5</accession>
<comment type="caution">
    <text evidence="2">The sequence shown here is derived from an EMBL/GenBank/DDBJ whole genome shotgun (WGS) entry which is preliminary data.</text>
</comment>
<sequence>MNRIYKVIWSYVKQAYVVVSELSSQRKKGKSLSKLVTLGLSLLFISQGTVAFAQDAIQNNFSDSEEDIQNISDMEKEGQNEIDVVAGVKYLETPTTFAGLLENETQISIGQGAQASAPVTVAIGPGAISKNEGGIAIGNKAKSNEGAIAIGGVPKQEIELFQLEIIVMPQVIKLLL</sequence>
<dbReference type="Pfam" id="PF13018">
    <property type="entry name" value="ESPR"/>
    <property type="match status" value="1"/>
</dbReference>